<evidence type="ECO:0000256" key="9">
    <source>
        <dbReference type="ARBA" id="ARBA00022989"/>
    </source>
</evidence>
<dbReference type="GO" id="GO:0046933">
    <property type="term" value="F:proton-transporting ATP synthase activity, rotational mechanism"/>
    <property type="evidence" value="ECO:0007669"/>
    <property type="project" value="UniProtKB-UniRule"/>
</dbReference>
<reference evidence="19 20" key="1">
    <citation type="submission" date="2018-11" db="EMBL/GenBank/DDBJ databases">
        <title>Draft genome sequence of Gordonia sp. RS15-1S isolated from rice stems.</title>
        <authorList>
            <person name="Muangham S."/>
        </authorList>
    </citation>
    <scope>NUCLEOTIDE SEQUENCE [LARGE SCALE GENOMIC DNA]</scope>
    <source>
        <strain evidence="19 20">RS15-1S</strain>
    </source>
</reference>
<keyword evidence="6 17" id="KW-0138">CF(0)</keyword>
<comment type="function">
    <text evidence="17">Component of the F(0) channel, it forms part of the peripheral stalk, linking F(1) to F(0).</text>
</comment>
<comment type="subunit">
    <text evidence="16 17">F-type ATPases have 2 components, F(1) - the catalytic core - and F(0) - the membrane proton channel. F(1) has five subunits: alpha(3), beta(3), gamma(1), delta(1), epsilon(1). F(0) has three main subunits: a(1), b(2) and c(10-14). The alpha and beta chains form an alternating ring which encloses part of the gamma chain. F(1) is attached to F(0) by a central stalk formed by the gamma and epsilon chains, while a peripheral stalk is formed by the delta and b chains.</text>
</comment>
<dbReference type="PANTHER" id="PTHR11910">
    <property type="entry name" value="ATP SYNTHASE DELTA CHAIN"/>
    <property type="match status" value="1"/>
</dbReference>
<evidence type="ECO:0000256" key="17">
    <source>
        <dbReference type="HAMAP-Rule" id="MF_01398"/>
    </source>
</evidence>
<comment type="similarity">
    <text evidence="18">Belongs to the ATPase delta chain family.</text>
</comment>
<evidence type="ECO:0000256" key="6">
    <source>
        <dbReference type="ARBA" id="ARBA00022547"/>
    </source>
</evidence>
<keyword evidence="20" id="KW-1185">Reference proteome</keyword>
<dbReference type="NCBIfam" id="NF009967">
    <property type="entry name" value="PRK13430.1"/>
    <property type="match status" value="1"/>
</dbReference>
<evidence type="ECO:0000256" key="7">
    <source>
        <dbReference type="ARBA" id="ARBA00022692"/>
    </source>
</evidence>
<accession>A0A3N4GG16</accession>
<sequence>MDIFIGQLVGFLVIVAIFVKWVLPPLRKAVLAQKDAISQQIVESDEAKSRAEDARVAHDRAVEKAEAEAKELHAGALEDAKSIEEDLKALADSEVRRISEHGKSQADLARTSLVRQLRLELGLNAVDGAGEIVRRHLSTADNQAAAIDRAINELDGMAAGHSDSSVPASSELIGLHSLHATSRDAARAVGAEFESAAKDLDSQALTSAGAEMASVIRFLLDNPVLRKKLTEDEDNDAGKKQMVHTLLDGKVAPIVVDTVASAAAQRWSESLDFVTALRRQNALMVLTAAERDGTIEQTEDELFRVGRLLDANPEFASLLADFQRPADGRVELLRSLIGDQVGPHTCDLLSHTVALLHGQPSETAVAHLAELAAARRGEIVAHVVAAVELTDEQRTRLAQVLGNIYHRTISVQTEVDESIIGGLRIGVGDEVIEADIATRLAKATETLPR</sequence>
<evidence type="ECO:0000256" key="1">
    <source>
        <dbReference type="ARBA" id="ARBA00004162"/>
    </source>
</evidence>
<dbReference type="CDD" id="cd06503">
    <property type="entry name" value="ATP-synt_Fo_b"/>
    <property type="match status" value="1"/>
</dbReference>
<evidence type="ECO:0000256" key="10">
    <source>
        <dbReference type="ARBA" id="ARBA00023065"/>
    </source>
</evidence>
<keyword evidence="5 17" id="KW-1003">Cell membrane</keyword>
<keyword evidence="4 17" id="KW-0813">Transport</keyword>
<dbReference type="HAMAP" id="MF_01416">
    <property type="entry name" value="ATP_synth_delta_bact"/>
    <property type="match status" value="1"/>
</dbReference>
<comment type="caution">
    <text evidence="19">The sequence shown here is derived from an EMBL/GenBank/DDBJ whole genome shotgun (WGS) entry which is preliminary data.</text>
</comment>
<proteinExistence type="inferred from homology"/>
<gene>
    <name evidence="17" type="primary">atpF</name>
    <name evidence="18" type="synonym">atpH</name>
    <name evidence="19" type="ORF">EF294_16560</name>
</gene>
<evidence type="ECO:0000256" key="8">
    <source>
        <dbReference type="ARBA" id="ARBA00022781"/>
    </source>
</evidence>
<name>A0A3N4GG16_9ACTN</name>
<keyword evidence="7 17" id="KW-0812">Transmembrane</keyword>
<dbReference type="OrthoDB" id="5242917at2"/>
<dbReference type="NCBIfam" id="NF009961">
    <property type="entry name" value="PRK13428.1"/>
    <property type="match status" value="1"/>
</dbReference>
<evidence type="ECO:0000256" key="16">
    <source>
        <dbReference type="ARBA" id="ARBA00025830"/>
    </source>
</evidence>
<evidence type="ECO:0000256" key="15">
    <source>
        <dbReference type="ARBA" id="ARBA00025198"/>
    </source>
</evidence>
<keyword evidence="19" id="KW-0378">Hydrolase</keyword>
<comment type="similarity">
    <text evidence="17">Belongs to the ATPase B chain family.</text>
</comment>
<organism evidence="19 20">
    <name type="scientific">Gordonia oryzae</name>
    <dbReference type="NCBI Taxonomy" id="2487349"/>
    <lineage>
        <taxon>Bacteria</taxon>
        <taxon>Bacillati</taxon>
        <taxon>Actinomycetota</taxon>
        <taxon>Actinomycetes</taxon>
        <taxon>Mycobacteriales</taxon>
        <taxon>Gordoniaceae</taxon>
        <taxon>Gordonia</taxon>
    </lineage>
</organism>
<dbReference type="RefSeq" id="WP_123931998.1">
    <property type="nucleotide sequence ID" value="NZ_JBPSDP010000013.1"/>
</dbReference>
<keyword evidence="12" id="KW-0511">Multifunctional enzyme</keyword>
<comment type="similarity">
    <text evidence="3">In the N-terminal section; belongs to the ATPase B chain family.</text>
</comment>
<evidence type="ECO:0000313" key="19">
    <source>
        <dbReference type="EMBL" id="RPA58021.1"/>
    </source>
</evidence>
<keyword evidence="10 17" id="KW-0406">Ion transport</keyword>
<dbReference type="GO" id="GO:0016787">
    <property type="term" value="F:hydrolase activity"/>
    <property type="evidence" value="ECO:0007669"/>
    <property type="project" value="UniProtKB-KW"/>
</dbReference>
<dbReference type="InterPro" id="IPR002146">
    <property type="entry name" value="ATP_synth_b/b'su_bac/chlpt"/>
</dbReference>
<evidence type="ECO:0000256" key="12">
    <source>
        <dbReference type="ARBA" id="ARBA00023268"/>
    </source>
</evidence>
<dbReference type="Pfam" id="PF00213">
    <property type="entry name" value="OSCP"/>
    <property type="match status" value="1"/>
</dbReference>
<evidence type="ECO:0000256" key="4">
    <source>
        <dbReference type="ARBA" id="ARBA00022448"/>
    </source>
</evidence>
<evidence type="ECO:0000256" key="2">
    <source>
        <dbReference type="ARBA" id="ARBA00010377"/>
    </source>
</evidence>
<comment type="subcellular location">
    <subcellularLocation>
        <location evidence="18">Cell membrane</location>
        <topology evidence="18">Peripheral membrane protein</topology>
    </subcellularLocation>
    <subcellularLocation>
        <location evidence="1 17">Cell membrane</location>
        <topology evidence="1 17">Single-pass membrane protein</topology>
    </subcellularLocation>
</comment>
<dbReference type="InterPro" id="IPR028987">
    <property type="entry name" value="ATP_synth_B-like_membr_sf"/>
</dbReference>
<evidence type="ECO:0000256" key="13">
    <source>
        <dbReference type="ARBA" id="ARBA00023310"/>
    </source>
</evidence>
<evidence type="ECO:0000256" key="14">
    <source>
        <dbReference type="ARBA" id="ARBA00024925"/>
    </source>
</evidence>
<dbReference type="EMBL" id="RKMH01000013">
    <property type="protein sequence ID" value="RPA58021.1"/>
    <property type="molecule type" value="Genomic_DNA"/>
</dbReference>
<dbReference type="GO" id="GO:0045259">
    <property type="term" value="C:proton-transporting ATP synthase complex"/>
    <property type="evidence" value="ECO:0007669"/>
    <property type="project" value="UniProtKB-KW"/>
</dbReference>
<evidence type="ECO:0000256" key="3">
    <source>
        <dbReference type="ARBA" id="ARBA00010811"/>
    </source>
</evidence>
<comment type="function">
    <text evidence="14">This fusion protein includes a component of the F(0) channel (subunit b) and of the F(1) subunit (subunit delta). Two copies of subunit b and one of delta together form the peripheral 'stator' stalk which links F(1) to F(0).</text>
</comment>
<dbReference type="AlphaFoldDB" id="A0A3N4GG16"/>
<dbReference type="Proteomes" id="UP000267536">
    <property type="component" value="Unassembled WGS sequence"/>
</dbReference>
<keyword evidence="13 17" id="KW-0066">ATP synthesis</keyword>
<evidence type="ECO:0000313" key="20">
    <source>
        <dbReference type="Proteomes" id="UP000267536"/>
    </source>
</evidence>
<keyword evidence="9 17" id="KW-1133">Transmembrane helix</keyword>
<comment type="similarity">
    <text evidence="2">In the C-terminal section; belongs to the ATPase delta chain family.</text>
</comment>
<evidence type="ECO:0000256" key="5">
    <source>
        <dbReference type="ARBA" id="ARBA00022475"/>
    </source>
</evidence>
<dbReference type="SUPFAM" id="SSF81573">
    <property type="entry name" value="F1F0 ATP synthase subunit B, membrane domain"/>
    <property type="match status" value="1"/>
</dbReference>
<dbReference type="InterPro" id="IPR000711">
    <property type="entry name" value="ATPase_OSCP/dsu"/>
</dbReference>
<feature type="transmembrane region" description="Helical" evidence="17">
    <location>
        <begin position="6"/>
        <end position="23"/>
    </location>
</feature>
<evidence type="ECO:0000256" key="11">
    <source>
        <dbReference type="ARBA" id="ARBA00023136"/>
    </source>
</evidence>
<dbReference type="HAMAP" id="MF_01398">
    <property type="entry name" value="ATP_synth_b_bprime"/>
    <property type="match status" value="1"/>
</dbReference>
<dbReference type="Pfam" id="PF00430">
    <property type="entry name" value="ATP-synt_B"/>
    <property type="match status" value="1"/>
</dbReference>
<keyword evidence="18" id="KW-0139">CF(1)</keyword>
<protein>
    <recommendedName>
        <fullName evidence="17 18">Multifunctional fusion protein</fullName>
    </recommendedName>
    <domain>
        <recommendedName>
            <fullName evidence="17">ATP synthase subunit b</fullName>
        </recommendedName>
        <alternativeName>
            <fullName evidence="17">ATP synthase F(0) sector subunit b</fullName>
        </alternativeName>
        <alternativeName>
            <fullName evidence="17">ATPase subunit I</fullName>
        </alternativeName>
        <alternativeName>
            <fullName evidence="17">F-type ATPase subunit b</fullName>
            <shortName evidence="17">F-ATPase subunit b</shortName>
        </alternativeName>
    </domain>
    <domain>
        <recommendedName>
            <fullName evidence="18">ATP synthase subunit delta</fullName>
        </recommendedName>
        <alternativeName>
            <fullName evidence="18">ATP synthase F(1) sector subunit delta</fullName>
        </alternativeName>
        <alternativeName>
            <fullName evidence="18">F-type ATPase subunit delta</fullName>
            <shortName evidence="18">F-ATPase subunit delta</shortName>
        </alternativeName>
    </domain>
</protein>
<comment type="function">
    <text evidence="18">This protein is part of the stalk that links CF(0) to CF(1). It either transmits conformational changes from CF(0) to CF(1) or is implicated in proton conduction.</text>
</comment>
<keyword evidence="11 17" id="KW-0472">Membrane</keyword>
<comment type="function">
    <text evidence="15 17">F(1)F(0) ATP synthase produces ATP from ADP in the presence of a proton or sodium gradient. F-type ATPases consist of two structural domains, F(1) containing the extramembraneous catalytic core and F(0) containing the membrane proton channel, linked together by a central stalk and a peripheral stalk. During catalysis, ATP synthesis in the catalytic domain of F(1) is coupled via a rotary mechanism of the central stalk subunits to proton translocation.</text>
</comment>
<keyword evidence="8 17" id="KW-0375">Hydrogen ion transport</keyword>
<evidence type="ECO:0000256" key="18">
    <source>
        <dbReference type="HAMAP-Rule" id="MF_01416"/>
    </source>
</evidence>
<dbReference type="GO" id="GO:0005886">
    <property type="term" value="C:plasma membrane"/>
    <property type="evidence" value="ECO:0007669"/>
    <property type="project" value="UniProtKB-SubCell"/>
</dbReference>